<dbReference type="SMART" id="SM00044">
    <property type="entry name" value="CYCc"/>
    <property type="match status" value="1"/>
</dbReference>
<dbReference type="InterPro" id="IPR050401">
    <property type="entry name" value="Cyclic_nucleotide_synthase"/>
</dbReference>
<dbReference type="Gene3D" id="3.30.70.1230">
    <property type="entry name" value="Nucleotide cyclase"/>
    <property type="match status" value="1"/>
</dbReference>
<protein>
    <recommendedName>
        <fullName evidence="9">Guanylate cyclase domain-containing protein</fullName>
    </recommendedName>
</protein>
<keyword evidence="4" id="KW-1133">Transmembrane helix</keyword>
<feature type="domain" description="Guanylate cyclase" evidence="9">
    <location>
        <begin position="1796"/>
        <end position="1937"/>
    </location>
</feature>
<feature type="compositionally biased region" description="Polar residues" evidence="8">
    <location>
        <begin position="231"/>
        <end position="247"/>
    </location>
</feature>
<feature type="compositionally biased region" description="Polar residues" evidence="8">
    <location>
        <begin position="1532"/>
        <end position="1543"/>
    </location>
</feature>
<dbReference type="GO" id="GO:0000166">
    <property type="term" value="F:nucleotide binding"/>
    <property type="evidence" value="ECO:0007669"/>
    <property type="project" value="UniProtKB-KW"/>
</dbReference>
<dbReference type="EMBL" id="BNCP01000090">
    <property type="protein sequence ID" value="GIL93205.1"/>
    <property type="molecule type" value="Genomic_DNA"/>
</dbReference>
<feature type="region of interest" description="Disordered" evidence="8">
    <location>
        <begin position="502"/>
        <end position="536"/>
    </location>
</feature>
<dbReference type="PANTHER" id="PTHR11920:SF335">
    <property type="entry name" value="GUANYLATE CYCLASE"/>
    <property type="match status" value="1"/>
</dbReference>
<evidence type="ECO:0000256" key="6">
    <source>
        <dbReference type="ARBA" id="ARBA00023239"/>
    </source>
</evidence>
<comment type="subcellular location">
    <subcellularLocation>
        <location evidence="1">Membrane</location>
    </subcellularLocation>
</comment>
<dbReference type="OrthoDB" id="552483at2759"/>
<evidence type="ECO:0000256" key="2">
    <source>
        <dbReference type="ARBA" id="ARBA00022692"/>
    </source>
</evidence>
<feature type="region of interest" description="Disordered" evidence="8">
    <location>
        <begin position="458"/>
        <end position="484"/>
    </location>
</feature>
<evidence type="ECO:0000256" key="1">
    <source>
        <dbReference type="ARBA" id="ARBA00004370"/>
    </source>
</evidence>
<feature type="compositionally biased region" description="Polar residues" evidence="8">
    <location>
        <begin position="1485"/>
        <end position="1500"/>
    </location>
</feature>
<evidence type="ECO:0000256" key="8">
    <source>
        <dbReference type="SAM" id="MobiDB-lite"/>
    </source>
</evidence>
<feature type="region of interest" description="Disordered" evidence="8">
    <location>
        <begin position="1403"/>
        <end position="1472"/>
    </location>
</feature>
<dbReference type="Pfam" id="PF00211">
    <property type="entry name" value="Guanylate_cyc"/>
    <property type="match status" value="1"/>
</dbReference>
<dbReference type="Proteomes" id="UP000747110">
    <property type="component" value="Unassembled WGS sequence"/>
</dbReference>
<accession>A0A8J4FZR6</accession>
<evidence type="ECO:0000256" key="5">
    <source>
        <dbReference type="ARBA" id="ARBA00023136"/>
    </source>
</evidence>
<gene>
    <name evidence="10" type="ORF">Vretifemale_20640</name>
</gene>
<keyword evidence="11" id="KW-1185">Reference proteome</keyword>
<evidence type="ECO:0000313" key="11">
    <source>
        <dbReference type="Proteomes" id="UP000747110"/>
    </source>
</evidence>
<dbReference type="GO" id="GO:0035556">
    <property type="term" value="P:intracellular signal transduction"/>
    <property type="evidence" value="ECO:0007669"/>
    <property type="project" value="InterPro"/>
</dbReference>
<evidence type="ECO:0000256" key="7">
    <source>
        <dbReference type="RuleBase" id="RU000405"/>
    </source>
</evidence>
<feature type="compositionally biased region" description="Polar residues" evidence="8">
    <location>
        <begin position="833"/>
        <end position="842"/>
    </location>
</feature>
<sequence length="2000" mass="205728">MELCERRALPHVSLKSTKAAEASLSQDEGLVIFEVTPRFHPARRHWLARLTTCLKPPANDPADREASYNLVAVMLSGRARNMISAQANASLEAWQVADPIAASALTAAARCAVGGLAFNLRLQVNPSTASTTLVSYLAPPHRRGGCEPAMMIQSCLLETEDADPAERRPSCAESALKPAVLVRGIIAPEPPISRAIATVTDVDSVPNDGREAPSTDNGGVGHVALRPDGGLSTTPSGNISRGTSFPCQVTDPRPPITLSQRQINGSHEPLEPRCLGSPQQAASEQQGSCNSALGIRLGGTPGNERTEQDERKDSSGRGSGGCVRGAEDVDPACLREIALDGSPCLITVVRHPGTVLYQNAQSQAYFGDLRGQAANVILGLLLCGSNNGSDPAGAGGTWIPSVAKPMLEQALEAVSCGQSFSTVVQLPARLRLDVGEVGPVNTPGRGGETSWWVAGVSTSLQPSQGGGEDSRGLPSVGEHSSRLRSPVVDHVDRLLLAALESSDGGGGFGNNRGGGSPGLARRMHLPPQGPAKSSPNSYIFQTQQIVRHVGMQDKLLATTVAGSGGRGERVSGSGSQGHFPPRWDFVPERRSNQDVFDCEDVGQATTPHKRISYLQDANVSGGGSVRNCGGGGDNADGNSALRPELMPQDGTSHHSEAEGDAGSAPLAKVDPCPTTQPMSLMKFVSTGSKDCMQTLRSLPANYRPGVHSMTDATPDFQNSLGNYSFTAQGQQCGVSRWLQNNILAPVVPPAGAAAVSSVGSSSVPAYAQGPPPFLPALSREPGRGLVPPSSGCTTPLHAAAPTLNTLQRLLGAAATSRKRAPLRRTVSVLPRPSGTSGPSLAKATNLSPFQKLDEGLTHGFGIFGGAGSSASPVNTAPATLAPSAPVIPPTALQSLAVSSPTVPAAVAATVATASGAAHSAVATGSGTVVGGSPEAVAPVGCGIVGAGASGVPQRAISTPHSTKLSAAPARRTRSILAPKVPVQPLSTLGRSTADDVLASAARAVSIDFMRPGSFLDDVAPPNCGNGPGHSKGTNADGDDGIGHHKRQCCAAENSEAPESCVEDSCIVGTIPVTPANAAVPVGDNGMSHPPPVVPRRGWIRGVSGGAARAAGLSALLFAQGSTVGYCTVDSGKAHEAGSTASGAAGPDGALLSSSASILTATLMSEFGSTDGNAMVGYARDGGGGEAGAAAIAAGNASGSRSCHDAMPEASLGLWRPVTTGEPSFRSPPAAAIGSITDRAWTCLPTCGSNGESKLHPPAPVLLFHGDKAVNTGGKNSSRFGGREGSASFPAVLAPATELVNAPTPDAAAAAAAAAADANNNAEEQAAAATVAPAAAPLPPLSHAAAAVDGPIRIGTIIPGSINGTNVLPQTASIAVMPLLQGPAADSLVPRRCASSTSILHVNHAYPNLSPRPSLDIVTQHGRQHDHPDPHQQRQLLPSPSSSPPPQQQQQPQLTMKQSSLQRQNRKPPQRTNTHARLRQLMSNLSNEPRSQQHSQFSSGDQHSSQAPSSPAHSRRLNRILLPGDNGGGSGANRRQSSQQTFSRLSTFDETQGVPLDAATAASPAYASLLPPGLAAGAAGGGTLAQLRRTGLSAAVHKMSVCDKSVGSVAGFVAGPGWAMQACAAAGNGAMEGAVWHRVQIRAVKERRGEQGAAGLDGRADVVVATTSGAGADDNGVSQLLVVTQVDVTEHLLEYQPMARLLQKEHKVLESIFPRHCIEYLTQATGCPSGTSETPLRAPSGSTAAGDGSFGFPIASAAAAAAAAAAGGDPTAAMPLVSYGDSAARLASLATAHSCITILFCDIVGFTEMCHSASPFTVMSFLNDLYSRFDSLVDIYKVYKVETIGDCYMVAGGLVTYDEDGYKSVICNTEDPLHAVRTMEFAKAVLRASREVRMPHNGQQVKLRVGLHSGPITSGVVGERMPRFCLFGDTVNVASRMESTCRPGCIHVSSTTRDRLPSEPWRDLGMTAVKGKGSMRTFEWGGDVEEPVQSDQLQRLLGLYL</sequence>
<evidence type="ECO:0000313" key="10">
    <source>
        <dbReference type="EMBL" id="GIL93205.1"/>
    </source>
</evidence>
<feature type="region of interest" description="Disordered" evidence="8">
    <location>
        <begin position="814"/>
        <end position="842"/>
    </location>
</feature>
<dbReference type="GO" id="GO:0004016">
    <property type="term" value="F:adenylate cyclase activity"/>
    <property type="evidence" value="ECO:0007669"/>
    <property type="project" value="TreeGrafter"/>
</dbReference>
<dbReference type="InterPro" id="IPR001054">
    <property type="entry name" value="A/G_cyclase"/>
</dbReference>
<feature type="compositionally biased region" description="Low complexity" evidence="8">
    <location>
        <begin position="1501"/>
        <end position="1511"/>
    </location>
</feature>
<evidence type="ECO:0000256" key="3">
    <source>
        <dbReference type="ARBA" id="ARBA00022741"/>
    </source>
</evidence>
<evidence type="ECO:0000256" key="4">
    <source>
        <dbReference type="ARBA" id="ARBA00022989"/>
    </source>
</evidence>
<evidence type="ECO:0000259" key="9">
    <source>
        <dbReference type="PROSITE" id="PS50125"/>
    </source>
</evidence>
<dbReference type="GO" id="GO:0001653">
    <property type="term" value="F:peptide receptor activity"/>
    <property type="evidence" value="ECO:0007669"/>
    <property type="project" value="TreeGrafter"/>
</dbReference>
<keyword evidence="3" id="KW-0547">Nucleotide-binding</keyword>
<dbReference type="PROSITE" id="PS50125">
    <property type="entry name" value="GUANYLATE_CYCLASE_2"/>
    <property type="match status" value="1"/>
</dbReference>
<feature type="compositionally biased region" description="Gly residues" evidence="8">
    <location>
        <begin position="503"/>
        <end position="517"/>
    </location>
</feature>
<name>A0A8J4FZR6_9CHLO</name>
<dbReference type="CDD" id="cd07302">
    <property type="entry name" value="CHD"/>
    <property type="match status" value="1"/>
</dbReference>
<feature type="compositionally biased region" description="Gly residues" evidence="8">
    <location>
        <begin position="624"/>
        <end position="634"/>
    </location>
</feature>
<dbReference type="PANTHER" id="PTHR11920">
    <property type="entry name" value="GUANYLYL CYCLASE"/>
    <property type="match status" value="1"/>
</dbReference>
<keyword evidence="2" id="KW-0812">Transmembrane</keyword>
<keyword evidence="5" id="KW-0472">Membrane</keyword>
<dbReference type="GO" id="GO:0004383">
    <property type="term" value="F:guanylate cyclase activity"/>
    <property type="evidence" value="ECO:0007669"/>
    <property type="project" value="TreeGrafter"/>
</dbReference>
<dbReference type="InterPro" id="IPR018297">
    <property type="entry name" value="A/G_cyclase_CS"/>
</dbReference>
<dbReference type="GO" id="GO:0005886">
    <property type="term" value="C:plasma membrane"/>
    <property type="evidence" value="ECO:0007669"/>
    <property type="project" value="TreeGrafter"/>
</dbReference>
<keyword evidence="6 7" id="KW-0456">Lyase</keyword>
<dbReference type="InterPro" id="IPR029787">
    <property type="entry name" value="Nucleotide_cyclase"/>
</dbReference>
<dbReference type="SUPFAM" id="SSF55073">
    <property type="entry name" value="Nucleotide cyclase"/>
    <property type="match status" value="1"/>
</dbReference>
<reference evidence="10" key="1">
    <citation type="journal article" date="2021" name="Proc. Natl. Acad. Sci. U.S.A.">
        <title>Three genomes in the algal genus Volvox reveal the fate of a haploid sex-determining region after a transition to homothallism.</title>
        <authorList>
            <person name="Yamamoto K."/>
            <person name="Hamaji T."/>
            <person name="Kawai-Toyooka H."/>
            <person name="Matsuzaki R."/>
            <person name="Takahashi F."/>
            <person name="Nishimura Y."/>
            <person name="Kawachi M."/>
            <person name="Noguchi H."/>
            <person name="Minakuchi Y."/>
            <person name="Umen J.G."/>
            <person name="Toyoda A."/>
            <person name="Nozaki H."/>
        </authorList>
    </citation>
    <scope>NUCLEOTIDE SEQUENCE</scope>
    <source>
        <strain evidence="10">NIES-3786</strain>
    </source>
</reference>
<feature type="compositionally biased region" description="Basic and acidic residues" evidence="8">
    <location>
        <begin position="1422"/>
        <end position="1431"/>
    </location>
</feature>
<feature type="compositionally biased region" description="Basic and acidic residues" evidence="8">
    <location>
        <begin position="304"/>
        <end position="315"/>
    </location>
</feature>
<feature type="region of interest" description="Disordered" evidence="8">
    <location>
        <begin position="562"/>
        <end position="586"/>
    </location>
</feature>
<dbReference type="GO" id="GO:0007168">
    <property type="term" value="P:receptor guanylyl cyclase signaling pathway"/>
    <property type="evidence" value="ECO:0007669"/>
    <property type="project" value="TreeGrafter"/>
</dbReference>
<dbReference type="PROSITE" id="PS00452">
    <property type="entry name" value="GUANYLATE_CYCLASE_1"/>
    <property type="match status" value="1"/>
</dbReference>
<organism evidence="10 11">
    <name type="scientific">Volvox reticuliferus</name>
    <dbReference type="NCBI Taxonomy" id="1737510"/>
    <lineage>
        <taxon>Eukaryota</taxon>
        <taxon>Viridiplantae</taxon>
        <taxon>Chlorophyta</taxon>
        <taxon>core chlorophytes</taxon>
        <taxon>Chlorophyceae</taxon>
        <taxon>CS clade</taxon>
        <taxon>Chlamydomonadales</taxon>
        <taxon>Volvocaceae</taxon>
        <taxon>Volvox</taxon>
    </lineage>
</organism>
<feature type="compositionally biased region" description="Polar residues" evidence="8">
    <location>
        <begin position="277"/>
        <end position="291"/>
    </location>
</feature>
<feature type="region of interest" description="Disordered" evidence="8">
    <location>
        <begin position="198"/>
        <end position="324"/>
    </location>
</feature>
<feature type="compositionally biased region" description="Basic residues" evidence="8">
    <location>
        <begin position="1463"/>
        <end position="1472"/>
    </location>
</feature>
<proteinExistence type="inferred from homology"/>
<comment type="caution">
    <text evidence="10">The sequence shown here is derived from an EMBL/GenBank/DDBJ whole genome shotgun (WGS) entry which is preliminary data.</text>
</comment>
<feature type="region of interest" description="Disordered" evidence="8">
    <location>
        <begin position="624"/>
        <end position="672"/>
    </location>
</feature>
<feature type="region of interest" description="Disordered" evidence="8">
    <location>
        <begin position="1485"/>
        <end position="1543"/>
    </location>
</feature>
<comment type="similarity">
    <text evidence="7">Belongs to the adenylyl cyclase class-4/guanylyl cyclase family.</text>
</comment>